<keyword evidence="2" id="KW-0349">Heme</keyword>
<reference evidence="7" key="1">
    <citation type="submission" date="2020-05" db="EMBL/GenBank/DDBJ databases">
        <title>Chitinophaga laudate sp. nov., isolated from a tropical peat swamp.</title>
        <authorList>
            <person name="Goh C.B.S."/>
            <person name="Lee M.S."/>
            <person name="Parimannan S."/>
            <person name="Pasbakhsh P."/>
            <person name="Yule C.M."/>
            <person name="Rajandas H."/>
            <person name="Loke S."/>
            <person name="Croft L."/>
            <person name="Tan J.B.L."/>
        </authorList>
    </citation>
    <scope>NUCLEOTIDE SEQUENCE</scope>
    <source>
        <strain evidence="7">Mgbs1</strain>
    </source>
</reference>
<dbReference type="GO" id="GO:0030313">
    <property type="term" value="C:cell envelope"/>
    <property type="evidence" value="ECO:0007669"/>
    <property type="project" value="UniProtKB-SubCell"/>
</dbReference>
<dbReference type="Proteomes" id="UP000281028">
    <property type="component" value="Unassembled WGS sequence"/>
</dbReference>
<dbReference type="PROSITE" id="PS51257">
    <property type="entry name" value="PROKAR_LIPOPROTEIN"/>
    <property type="match status" value="1"/>
</dbReference>
<keyword evidence="8" id="KW-1185">Reference proteome</keyword>
<sequence>MIKNMQKKHLLLLCFTVSVSFLLTQSCRKDPKPSAGGQAPEPSAPVTETGAPRLPATLYDYIGTRNNMPTYMKNFLNGRPEIDNMPAGNQITNEGATLGRVLFYDKALSVNNTKSCGSCHHQDKGFTDGLSRSPGFAGELTRRNGMPTVNLRFFKDKTMFWDLRAAHLEAQSLMPIQDMIEMGMPSLSALETKLAGIAYYRPLFKAAFGTETVTADRISRALSQFLRSIVSFNSKYDKGTDNNFSNFTAQEKNGLRLFQVNFCSECHSDLPTSTFGQIPSMLIVENTGVNTGFGSNNGLETDYTDKGIGEITHLAKDQGTFKIPALRNVELTGPYMHDGRFTTLEQVLEHYHTGIKQNPNIGIQLGGISPGIPFRGNDMADIIAFLKTLTDHSLATDPKFADPFVQ</sequence>
<evidence type="ECO:0000256" key="5">
    <source>
        <dbReference type="ARBA" id="ARBA00023002"/>
    </source>
</evidence>
<dbReference type="Gene3D" id="1.10.760.10">
    <property type="entry name" value="Cytochrome c-like domain"/>
    <property type="match status" value="2"/>
</dbReference>
<evidence type="ECO:0000256" key="2">
    <source>
        <dbReference type="ARBA" id="ARBA00022617"/>
    </source>
</evidence>
<name>A0A3S1CYX5_9BACT</name>
<evidence type="ECO:0000256" key="4">
    <source>
        <dbReference type="ARBA" id="ARBA00022729"/>
    </source>
</evidence>
<evidence type="ECO:0000256" key="3">
    <source>
        <dbReference type="ARBA" id="ARBA00022723"/>
    </source>
</evidence>
<dbReference type="OrthoDB" id="9805202at2"/>
<dbReference type="GO" id="GO:0046872">
    <property type="term" value="F:metal ion binding"/>
    <property type="evidence" value="ECO:0007669"/>
    <property type="project" value="UniProtKB-KW"/>
</dbReference>
<evidence type="ECO:0000256" key="1">
    <source>
        <dbReference type="ARBA" id="ARBA00004196"/>
    </source>
</evidence>
<evidence type="ECO:0000256" key="6">
    <source>
        <dbReference type="ARBA" id="ARBA00023004"/>
    </source>
</evidence>
<dbReference type="PANTHER" id="PTHR30600:SF10">
    <property type="entry name" value="BLL6722 PROTEIN"/>
    <property type="match status" value="1"/>
</dbReference>
<comment type="caution">
    <text evidence="7">The sequence shown here is derived from an EMBL/GenBank/DDBJ whole genome shotgun (WGS) entry which is preliminary data.</text>
</comment>
<gene>
    <name evidence="7" type="ORF">ECE50_001230</name>
</gene>
<protein>
    <submittedName>
        <fullName evidence="7">Cytochrome-c peroxidase</fullName>
    </submittedName>
</protein>
<dbReference type="AlphaFoldDB" id="A0A3S1CYX5"/>
<dbReference type="GO" id="GO:0020037">
    <property type="term" value="F:heme binding"/>
    <property type="evidence" value="ECO:0007669"/>
    <property type="project" value="InterPro"/>
</dbReference>
<keyword evidence="5" id="KW-0560">Oxidoreductase</keyword>
<proteinExistence type="predicted"/>
<comment type="subcellular location">
    <subcellularLocation>
        <location evidence="1">Cell envelope</location>
    </subcellularLocation>
</comment>
<dbReference type="PANTHER" id="PTHR30600">
    <property type="entry name" value="CYTOCHROME C PEROXIDASE-RELATED"/>
    <property type="match status" value="1"/>
</dbReference>
<evidence type="ECO:0000313" key="7">
    <source>
        <dbReference type="EMBL" id="NSL85433.1"/>
    </source>
</evidence>
<organism evidence="7 8">
    <name type="scientific">Chitinophaga solisilvae</name>
    <dbReference type="NCBI Taxonomy" id="1233460"/>
    <lineage>
        <taxon>Bacteria</taxon>
        <taxon>Pseudomonadati</taxon>
        <taxon>Bacteroidota</taxon>
        <taxon>Chitinophagia</taxon>
        <taxon>Chitinophagales</taxon>
        <taxon>Chitinophagaceae</taxon>
        <taxon>Chitinophaga</taxon>
    </lineage>
</organism>
<dbReference type="Pfam" id="PF03150">
    <property type="entry name" value="CCP_MauG"/>
    <property type="match status" value="1"/>
</dbReference>
<dbReference type="SUPFAM" id="SSF46626">
    <property type="entry name" value="Cytochrome c"/>
    <property type="match status" value="2"/>
</dbReference>
<dbReference type="GO" id="GO:0004130">
    <property type="term" value="F:cytochrome-c peroxidase activity"/>
    <property type="evidence" value="ECO:0007669"/>
    <property type="project" value="TreeGrafter"/>
</dbReference>
<evidence type="ECO:0000313" key="8">
    <source>
        <dbReference type="Proteomes" id="UP000281028"/>
    </source>
</evidence>
<accession>A0A3S1CYX5</accession>
<dbReference type="GO" id="GO:0009055">
    <property type="term" value="F:electron transfer activity"/>
    <property type="evidence" value="ECO:0007669"/>
    <property type="project" value="InterPro"/>
</dbReference>
<keyword evidence="6" id="KW-0408">Iron</keyword>
<dbReference type="InterPro" id="IPR036909">
    <property type="entry name" value="Cyt_c-like_dom_sf"/>
</dbReference>
<dbReference type="InterPro" id="IPR009056">
    <property type="entry name" value="Cyt_c-like_dom"/>
</dbReference>
<dbReference type="InterPro" id="IPR051395">
    <property type="entry name" value="Cytochrome_c_Peroxidase/MauG"/>
</dbReference>
<dbReference type="PROSITE" id="PS51007">
    <property type="entry name" value="CYTC"/>
    <property type="match status" value="2"/>
</dbReference>
<dbReference type="EMBL" id="RIAR02000001">
    <property type="protein sequence ID" value="NSL85433.1"/>
    <property type="molecule type" value="Genomic_DNA"/>
</dbReference>
<keyword evidence="7" id="KW-0575">Peroxidase</keyword>
<keyword evidence="3" id="KW-0479">Metal-binding</keyword>
<dbReference type="InterPro" id="IPR004852">
    <property type="entry name" value="Di-haem_cyt_c_peroxidsae"/>
</dbReference>
<keyword evidence="4" id="KW-0732">Signal</keyword>